<evidence type="ECO:0000313" key="1">
    <source>
        <dbReference type="EMBL" id="PKK48168.1"/>
    </source>
</evidence>
<reference evidence="1 2" key="1">
    <citation type="submission" date="2016-04" db="EMBL/GenBank/DDBJ databases">
        <title>Genome analyses suggest a sexual origin of heterokaryosis in a supposedly ancient asexual fungus.</title>
        <authorList>
            <person name="Ropars J."/>
            <person name="Sedzielewska K."/>
            <person name="Noel J."/>
            <person name="Charron P."/>
            <person name="Farinelli L."/>
            <person name="Marton T."/>
            <person name="Kruger M."/>
            <person name="Pelin A."/>
            <person name="Brachmann A."/>
            <person name="Corradi N."/>
        </authorList>
    </citation>
    <scope>NUCLEOTIDE SEQUENCE [LARGE SCALE GENOMIC DNA]</scope>
    <source>
        <strain evidence="1 2">C2</strain>
    </source>
</reference>
<dbReference type="VEuPathDB" id="FungiDB:FUN_005140"/>
<accession>A0A2N1LFK7</accession>
<dbReference type="VEuPathDB" id="FungiDB:RhiirFUN_009860"/>
<dbReference type="Proteomes" id="UP000233469">
    <property type="component" value="Unassembled WGS sequence"/>
</dbReference>
<dbReference type="EMBL" id="LLXL01008696">
    <property type="protein sequence ID" value="PKK48168.1"/>
    <property type="molecule type" value="Genomic_DNA"/>
</dbReference>
<reference evidence="1 2" key="2">
    <citation type="submission" date="2017-10" db="EMBL/GenBank/DDBJ databases">
        <title>Extensive intraspecific genome diversity in a model arbuscular mycorrhizal fungus.</title>
        <authorList>
            <person name="Chen E.C.H."/>
            <person name="Morin E."/>
            <person name="Baudet D."/>
            <person name="Noel J."/>
            <person name="Ndikumana S."/>
            <person name="Charron P."/>
            <person name="St-Onge C."/>
            <person name="Giorgi J."/>
            <person name="Grigoriev I.V."/>
            <person name="Roux C."/>
            <person name="Martin F.M."/>
            <person name="Corradi N."/>
        </authorList>
    </citation>
    <scope>NUCLEOTIDE SEQUENCE [LARGE SCALE GENOMIC DNA]</scope>
    <source>
        <strain evidence="1 2">C2</strain>
    </source>
</reference>
<gene>
    <name evidence="1" type="ORF">RhiirC2_803592</name>
</gene>
<organism evidence="1 2">
    <name type="scientific">Rhizophagus irregularis</name>
    <dbReference type="NCBI Taxonomy" id="588596"/>
    <lineage>
        <taxon>Eukaryota</taxon>
        <taxon>Fungi</taxon>
        <taxon>Fungi incertae sedis</taxon>
        <taxon>Mucoromycota</taxon>
        <taxon>Glomeromycotina</taxon>
        <taxon>Glomeromycetes</taxon>
        <taxon>Glomerales</taxon>
        <taxon>Glomeraceae</taxon>
        <taxon>Rhizophagus</taxon>
    </lineage>
</organism>
<evidence type="ECO:0000313" key="2">
    <source>
        <dbReference type="Proteomes" id="UP000233469"/>
    </source>
</evidence>
<dbReference type="VEuPathDB" id="FungiDB:RhiirA1_460136"/>
<comment type="caution">
    <text evidence="1">The sequence shown here is derived from an EMBL/GenBank/DDBJ whole genome shotgun (WGS) entry which is preliminary data.</text>
</comment>
<proteinExistence type="predicted"/>
<name>A0A2N1LFK7_9GLOM</name>
<dbReference type="AlphaFoldDB" id="A0A2N1LFK7"/>
<protein>
    <submittedName>
        <fullName evidence="1">Uncharacterized protein</fullName>
    </submittedName>
</protein>
<sequence>MFSKNPPNTRTRYKTVLNIEFLDTSKFLSAIPLYNKNFTESVKAETKFSIDVDVPTPNELPLFYSIIVGIGENLDKDAFILHISLHNRH</sequence>